<dbReference type="EMBL" id="BTGU01000026">
    <property type="protein sequence ID" value="GMN47786.1"/>
    <property type="molecule type" value="Genomic_DNA"/>
</dbReference>
<evidence type="ECO:0000313" key="1">
    <source>
        <dbReference type="EMBL" id="GMN47786.1"/>
    </source>
</evidence>
<gene>
    <name evidence="1" type="ORF">TIFTF001_016967</name>
</gene>
<dbReference type="Proteomes" id="UP001187192">
    <property type="component" value="Unassembled WGS sequence"/>
</dbReference>
<dbReference type="AlphaFoldDB" id="A0AA88D987"/>
<sequence length="74" mass="8288">MPSFSWLQLSHLEGHLSLATPLEFKSIRPVVDEVPPSPLTSLYGALSPPKIRQQGLEDWEKTPHVEVECHTMAP</sequence>
<comment type="caution">
    <text evidence="1">The sequence shown here is derived from an EMBL/GenBank/DDBJ whole genome shotgun (WGS) entry which is preliminary data.</text>
</comment>
<protein>
    <submittedName>
        <fullName evidence="1">Uncharacterized protein</fullName>
    </submittedName>
</protein>
<proteinExistence type="predicted"/>
<keyword evidence="2" id="KW-1185">Reference proteome</keyword>
<evidence type="ECO:0000313" key="2">
    <source>
        <dbReference type="Proteomes" id="UP001187192"/>
    </source>
</evidence>
<accession>A0AA88D987</accession>
<organism evidence="1 2">
    <name type="scientific">Ficus carica</name>
    <name type="common">Common fig</name>
    <dbReference type="NCBI Taxonomy" id="3494"/>
    <lineage>
        <taxon>Eukaryota</taxon>
        <taxon>Viridiplantae</taxon>
        <taxon>Streptophyta</taxon>
        <taxon>Embryophyta</taxon>
        <taxon>Tracheophyta</taxon>
        <taxon>Spermatophyta</taxon>
        <taxon>Magnoliopsida</taxon>
        <taxon>eudicotyledons</taxon>
        <taxon>Gunneridae</taxon>
        <taxon>Pentapetalae</taxon>
        <taxon>rosids</taxon>
        <taxon>fabids</taxon>
        <taxon>Rosales</taxon>
        <taxon>Moraceae</taxon>
        <taxon>Ficeae</taxon>
        <taxon>Ficus</taxon>
    </lineage>
</organism>
<reference evidence="1" key="1">
    <citation type="submission" date="2023-07" db="EMBL/GenBank/DDBJ databases">
        <title>draft genome sequence of fig (Ficus carica).</title>
        <authorList>
            <person name="Takahashi T."/>
            <person name="Nishimura K."/>
        </authorList>
    </citation>
    <scope>NUCLEOTIDE SEQUENCE</scope>
</reference>
<name>A0AA88D987_FICCA</name>